<feature type="compositionally biased region" description="Low complexity" evidence="1">
    <location>
        <begin position="82"/>
        <end position="95"/>
    </location>
</feature>
<feature type="region of interest" description="Disordered" evidence="1">
    <location>
        <begin position="508"/>
        <end position="529"/>
    </location>
</feature>
<feature type="compositionally biased region" description="Low complexity" evidence="1">
    <location>
        <begin position="397"/>
        <end position="407"/>
    </location>
</feature>
<reference evidence="2 3" key="2">
    <citation type="submission" date="2018-11" db="EMBL/GenBank/DDBJ databases">
        <authorList>
            <consortium name="Pathogen Informatics"/>
        </authorList>
    </citation>
    <scope>NUCLEOTIDE SEQUENCE [LARGE SCALE GENOMIC DNA]</scope>
</reference>
<evidence type="ECO:0000313" key="4">
    <source>
        <dbReference type="WBParaSite" id="TCLT_0000632001-mRNA-1"/>
    </source>
</evidence>
<evidence type="ECO:0000313" key="2">
    <source>
        <dbReference type="EMBL" id="VDN03646.1"/>
    </source>
</evidence>
<gene>
    <name evidence="2" type="ORF">TCLT_LOCUS6309</name>
</gene>
<feature type="compositionally biased region" description="Basic and acidic residues" evidence="1">
    <location>
        <begin position="520"/>
        <end position="529"/>
    </location>
</feature>
<dbReference type="AlphaFoldDB" id="A0A0N5D0J3"/>
<organism evidence="4">
    <name type="scientific">Thelazia callipaeda</name>
    <name type="common">Oriental eyeworm</name>
    <name type="synonym">Parasitic nematode</name>
    <dbReference type="NCBI Taxonomy" id="103827"/>
    <lineage>
        <taxon>Eukaryota</taxon>
        <taxon>Metazoa</taxon>
        <taxon>Ecdysozoa</taxon>
        <taxon>Nematoda</taxon>
        <taxon>Chromadorea</taxon>
        <taxon>Rhabditida</taxon>
        <taxon>Spirurina</taxon>
        <taxon>Spiruromorpha</taxon>
        <taxon>Thelazioidea</taxon>
        <taxon>Thelaziidae</taxon>
        <taxon>Thelazia</taxon>
    </lineage>
</organism>
<feature type="compositionally biased region" description="Basic and acidic residues" evidence="1">
    <location>
        <begin position="312"/>
        <end position="321"/>
    </location>
</feature>
<feature type="region of interest" description="Disordered" evidence="1">
    <location>
        <begin position="1"/>
        <end position="120"/>
    </location>
</feature>
<dbReference type="STRING" id="103827.A0A0N5D0J3"/>
<reference evidence="4" key="1">
    <citation type="submission" date="2016-04" db="UniProtKB">
        <authorList>
            <consortium name="WormBaseParasite"/>
        </authorList>
    </citation>
    <scope>IDENTIFICATION</scope>
</reference>
<dbReference type="OrthoDB" id="5864449at2759"/>
<feature type="compositionally biased region" description="Basic and acidic residues" evidence="1">
    <location>
        <begin position="330"/>
        <end position="363"/>
    </location>
</feature>
<feature type="compositionally biased region" description="Low complexity" evidence="1">
    <location>
        <begin position="111"/>
        <end position="120"/>
    </location>
</feature>
<feature type="region of interest" description="Disordered" evidence="1">
    <location>
        <begin position="304"/>
        <end position="407"/>
    </location>
</feature>
<accession>A0A0N5D0J3</accession>
<feature type="compositionally biased region" description="Low complexity" evidence="1">
    <location>
        <begin position="20"/>
        <end position="29"/>
    </location>
</feature>
<evidence type="ECO:0000313" key="3">
    <source>
        <dbReference type="Proteomes" id="UP000276776"/>
    </source>
</evidence>
<feature type="compositionally biased region" description="Basic and acidic residues" evidence="1">
    <location>
        <begin position="1"/>
        <end position="19"/>
    </location>
</feature>
<sequence>MGFVVKKKEKDEDGEKSNESSDSSSNTISEGDDLGAVLVPSTPKSKLKKKAEAKMPNDDDENVMQTPLDKLNRVPRRRNEKLAALLEKTLKAQAESPKKMGSSAKIHPKKSSVTSSSALCSTNYPSRTRSARVNLNERFAAEDKLKKESNSSSSISPEMLRAPISLTLDKKIIGRYRKRIEEIRQSAPTSNKDEVFYGRCTSRHNLFDDSIDKKSDEKIKARSTCIQKNRSGRSVQASQKVYMAHALLNVYNNDPLNPSKPPKEASFKLHRLIRPACKSDKKKLSKLRLRVAREKSLPSLWNSASCAEDASDSSHDSKAKSESPPGKFTEGNEERKFDHMEKLSEKESLIKSEDVFKEPDSGKLSKSSTCSLKNTGTSSDSSCASSVEKRARKRKGSSSSANGLSLNQLHYLDKLQDESPVRGELVKDLNETKKIAESFGTAIDFVPEGLDSENASEQIMNVDQETAVGTIGYETENQSGSMGISNNIEYETEDRLTSSEISTNMKERCAEEMESLSNNVEKKQNMDGS</sequence>
<dbReference type="WBParaSite" id="TCLT_0000632001-mRNA-1">
    <property type="protein sequence ID" value="TCLT_0000632001-mRNA-1"/>
    <property type="gene ID" value="TCLT_0000632001"/>
</dbReference>
<protein>
    <submittedName>
        <fullName evidence="4">PPP1R26_N domain-containing protein</fullName>
    </submittedName>
</protein>
<feature type="compositionally biased region" description="Polar residues" evidence="1">
    <location>
        <begin position="364"/>
        <end position="377"/>
    </location>
</feature>
<dbReference type="Proteomes" id="UP000276776">
    <property type="component" value="Unassembled WGS sequence"/>
</dbReference>
<keyword evidence="3" id="KW-1185">Reference proteome</keyword>
<evidence type="ECO:0000256" key="1">
    <source>
        <dbReference type="SAM" id="MobiDB-lite"/>
    </source>
</evidence>
<proteinExistence type="predicted"/>
<dbReference type="EMBL" id="UYYF01004406">
    <property type="protein sequence ID" value="VDN03646.1"/>
    <property type="molecule type" value="Genomic_DNA"/>
</dbReference>
<name>A0A0N5D0J3_THECL</name>